<proteinExistence type="predicted"/>
<name>A0A7J9B6V0_9ROSI</name>
<dbReference type="Proteomes" id="UP000593574">
    <property type="component" value="Unassembled WGS sequence"/>
</dbReference>
<evidence type="ECO:0000313" key="2">
    <source>
        <dbReference type="Proteomes" id="UP000593574"/>
    </source>
</evidence>
<accession>A0A7J9B6V0</accession>
<dbReference type="EMBL" id="JABEZV010449605">
    <property type="protein sequence ID" value="MBA0731419.1"/>
    <property type="molecule type" value="Genomic_DNA"/>
</dbReference>
<keyword evidence="2" id="KW-1185">Reference proteome</keyword>
<dbReference type="AlphaFoldDB" id="A0A7J9B6V0"/>
<gene>
    <name evidence="1" type="ORF">Golax_023399</name>
</gene>
<reference evidence="1 2" key="1">
    <citation type="journal article" date="2019" name="Genome Biol. Evol.">
        <title>Insights into the evolution of the New World diploid cottons (Gossypium, subgenus Houzingenia) based on genome sequencing.</title>
        <authorList>
            <person name="Grover C.E."/>
            <person name="Arick M.A. 2nd"/>
            <person name="Thrash A."/>
            <person name="Conover J.L."/>
            <person name="Sanders W.S."/>
            <person name="Peterson D.G."/>
            <person name="Frelichowski J.E."/>
            <person name="Scheffler J.A."/>
            <person name="Scheffler B.E."/>
            <person name="Wendel J.F."/>
        </authorList>
    </citation>
    <scope>NUCLEOTIDE SEQUENCE [LARGE SCALE GENOMIC DNA]</scope>
    <source>
        <strain evidence="1">4</strain>
        <tissue evidence="1">Leaf</tissue>
    </source>
</reference>
<protein>
    <submittedName>
        <fullName evidence="1">Uncharacterized protein</fullName>
    </submittedName>
</protein>
<comment type="caution">
    <text evidence="1">The sequence shown here is derived from an EMBL/GenBank/DDBJ whole genome shotgun (WGS) entry which is preliminary data.</text>
</comment>
<sequence length="46" mass="5022">MGFRLPRIVNAKASLKRSLSFLETTLVAKGHFAVYAGEVDEKNQAG</sequence>
<evidence type="ECO:0000313" key="1">
    <source>
        <dbReference type="EMBL" id="MBA0731419.1"/>
    </source>
</evidence>
<organism evidence="1 2">
    <name type="scientific">Gossypium laxum</name>
    <dbReference type="NCBI Taxonomy" id="34288"/>
    <lineage>
        <taxon>Eukaryota</taxon>
        <taxon>Viridiplantae</taxon>
        <taxon>Streptophyta</taxon>
        <taxon>Embryophyta</taxon>
        <taxon>Tracheophyta</taxon>
        <taxon>Spermatophyta</taxon>
        <taxon>Magnoliopsida</taxon>
        <taxon>eudicotyledons</taxon>
        <taxon>Gunneridae</taxon>
        <taxon>Pentapetalae</taxon>
        <taxon>rosids</taxon>
        <taxon>malvids</taxon>
        <taxon>Malvales</taxon>
        <taxon>Malvaceae</taxon>
        <taxon>Malvoideae</taxon>
        <taxon>Gossypium</taxon>
    </lineage>
</organism>